<evidence type="ECO:0000313" key="2">
    <source>
        <dbReference type="Proteomes" id="UP001066276"/>
    </source>
</evidence>
<accession>A0AAV7P0G4</accession>
<dbReference type="EMBL" id="JANPWB010000012">
    <property type="protein sequence ID" value="KAJ1119113.1"/>
    <property type="molecule type" value="Genomic_DNA"/>
</dbReference>
<protein>
    <submittedName>
        <fullName evidence="1">Uncharacterized protein</fullName>
    </submittedName>
</protein>
<dbReference type="Proteomes" id="UP001066276">
    <property type="component" value="Chromosome 8"/>
</dbReference>
<gene>
    <name evidence="1" type="ORF">NDU88_007299</name>
</gene>
<organism evidence="1 2">
    <name type="scientific">Pleurodeles waltl</name>
    <name type="common">Iberian ribbed newt</name>
    <dbReference type="NCBI Taxonomy" id="8319"/>
    <lineage>
        <taxon>Eukaryota</taxon>
        <taxon>Metazoa</taxon>
        <taxon>Chordata</taxon>
        <taxon>Craniata</taxon>
        <taxon>Vertebrata</taxon>
        <taxon>Euteleostomi</taxon>
        <taxon>Amphibia</taxon>
        <taxon>Batrachia</taxon>
        <taxon>Caudata</taxon>
        <taxon>Salamandroidea</taxon>
        <taxon>Salamandridae</taxon>
        <taxon>Pleurodelinae</taxon>
        <taxon>Pleurodeles</taxon>
    </lineage>
</organism>
<reference evidence="1" key="1">
    <citation type="journal article" date="2022" name="bioRxiv">
        <title>Sequencing and chromosome-scale assembly of the giantPleurodeles waltlgenome.</title>
        <authorList>
            <person name="Brown T."/>
            <person name="Elewa A."/>
            <person name="Iarovenko S."/>
            <person name="Subramanian E."/>
            <person name="Araus A.J."/>
            <person name="Petzold A."/>
            <person name="Susuki M."/>
            <person name="Suzuki K.-i.T."/>
            <person name="Hayashi T."/>
            <person name="Toyoda A."/>
            <person name="Oliveira C."/>
            <person name="Osipova E."/>
            <person name="Leigh N.D."/>
            <person name="Simon A."/>
            <person name="Yun M.H."/>
        </authorList>
    </citation>
    <scope>NUCLEOTIDE SEQUENCE</scope>
    <source>
        <strain evidence="1">20211129_DDA</strain>
        <tissue evidence="1">Liver</tissue>
    </source>
</reference>
<dbReference type="AlphaFoldDB" id="A0AAV7P0G4"/>
<name>A0AAV7P0G4_PLEWA</name>
<keyword evidence="2" id="KW-1185">Reference proteome</keyword>
<evidence type="ECO:0000313" key="1">
    <source>
        <dbReference type="EMBL" id="KAJ1119113.1"/>
    </source>
</evidence>
<sequence length="95" mass="10340">MATCAAWPRLLPLGAADPGYIKEPLRSRHRTAATEAYEAWWKRVWTPWGLDLLVLLPPRLPVSTAAAVSSWGLAAIAFLCPPRGPCEGVKCALCK</sequence>
<proteinExistence type="predicted"/>
<comment type="caution">
    <text evidence="1">The sequence shown here is derived from an EMBL/GenBank/DDBJ whole genome shotgun (WGS) entry which is preliminary data.</text>
</comment>